<dbReference type="InterPro" id="IPR050833">
    <property type="entry name" value="Poly_Biosynth_Transport"/>
</dbReference>
<organism evidence="8 9">
    <name type="scientific">Micromonospora coxensis</name>
    <dbReference type="NCBI Taxonomy" id="356852"/>
    <lineage>
        <taxon>Bacteria</taxon>
        <taxon>Bacillati</taxon>
        <taxon>Actinomycetota</taxon>
        <taxon>Actinomycetes</taxon>
        <taxon>Micromonosporales</taxon>
        <taxon>Micromonosporaceae</taxon>
        <taxon>Micromonospora</taxon>
    </lineage>
</organism>
<evidence type="ECO:0000256" key="6">
    <source>
        <dbReference type="SAM" id="MobiDB-lite"/>
    </source>
</evidence>
<dbReference type="GO" id="GO:0005886">
    <property type="term" value="C:plasma membrane"/>
    <property type="evidence" value="ECO:0007669"/>
    <property type="project" value="UniProtKB-SubCell"/>
</dbReference>
<dbReference type="RefSeq" id="WP_088978280.1">
    <property type="nucleotide sequence ID" value="NZ_LT607753.1"/>
</dbReference>
<evidence type="ECO:0000313" key="9">
    <source>
        <dbReference type="Proteomes" id="UP000198215"/>
    </source>
</evidence>
<feature type="transmembrane region" description="Helical" evidence="7">
    <location>
        <begin position="397"/>
        <end position="417"/>
    </location>
</feature>
<protein>
    <submittedName>
        <fullName evidence="8">Membrane protein involved in the export of O-antigen and teichoic acid</fullName>
    </submittedName>
</protein>
<evidence type="ECO:0000256" key="1">
    <source>
        <dbReference type="ARBA" id="ARBA00004651"/>
    </source>
</evidence>
<feature type="transmembrane region" description="Helical" evidence="7">
    <location>
        <begin position="80"/>
        <end position="104"/>
    </location>
</feature>
<gene>
    <name evidence="8" type="ORF">GA0070614_5088</name>
</gene>
<dbReference type="InterPro" id="IPR002797">
    <property type="entry name" value="Polysacc_synth"/>
</dbReference>
<reference evidence="9" key="1">
    <citation type="submission" date="2016-06" db="EMBL/GenBank/DDBJ databases">
        <authorList>
            <person name="Varghese N."/>
            <person name="Submissions Spin"/>
        </authorList>
    </citation>
    <scope>NUCLEOTIDE SEQUENCE [LARGE SCALE GENOMIC DNA]</scope>
    <source>
        <strain evidence="9">DSM 45161</strain>
    </source>
</reference>
<feature type="compositionally biased region" description="Low complexity" evidence="6">
    <location>
        <begin position="1"/>
        <end position="17"/>
    </location>
</feature>
<keyword evidence="2" id="KW-1003">Cell membrane</keyword>
<evidence type="ECO:0000256" key="4">
    <source>
        <dbReference type="ARBA" id="ARBA00022989"/>
    </source>
</evidence>
<dbReference type="Proteomes" id="UP000198215">
    <property type="component" value="Chromosome I"/>
</dbReference>
<feature type="transmembrane region" description="Helical" evidence="7">
    <location>
        <begin position="174"/>
        <end position="193"/>
    </location>
</feature>
<evidence type="ECO:0000256" key="7">
    <source>
        <dbReference type="SAM" id="Phobius"/>
    </source>
</evidence>
<dbReference type="Pfam" id="PF01943">
    <property type="entry name" value="Polysacc_synt"/>
    <property type="match status" value="1"/>
</dbReference>
<comment type="subcellular location">
    <subcellularLocation>
        <location evidence="1">Cell membrane</location>
        <topology evidence="1">Multi-pass membrane protein</topology>
    </subcellularLocation>
</comment>
<keyword evidence="5 7" id="KW-0472">Membrane</keyword>
<feature type="region of interest" description="Disordered" evidence="6">
    <location>
        <begin position="1"/>
        <end position="37"/>
    </location>
</feature>
<feature type="transmembrane region" description="Helical" evidence="7">
    <location>
        <begin position="423"/>
        <end position="447"/>
    </location>
</feature>
<feature type="transmembrane region" description="Helical" evidence="7">
    <location>
        <begin position="141"/>
        <end position="162"/>
    </location>
</feature>
<feature type="transmembrane region" description="Helical" evidence="7">
    <location>
        <begin position="116"/>
        <end position="135"/>
    </location>
</feature>
<keyword evidence="4 7" id="KW-1133">Transmembrane helix</keyword>
<feature type="transmembrane region" description="Helical" evidence="7">
    <location>
        <begin position="242"/>
        <end position="261"/>
    </location>
</feature>
<feature type="transmembrane region" description="Helical" evidence="7">
    <location>
        <begin position="328"/>
        <end position="347"/>
    </location>
</feature>
<dbReference type="PANTHER" id="PTHR30250:SF11">
    <property type="entry name" value="O-ANTIGEN TRANSPORTER-RELATED"/>
    <property type="match status" value="1"/>
</dbReference>
<dbReference type="AlphaFoldDB" id="A0A1C5JRJ2"/>
<dbReference type="EMBL" id="LT607753">
    <property type="protein sequence ID" value="SCG72859.1"/>
    <property type="molecule type" value="Genomic_DNA"/>
</dbReference>
<dbReference type="OrthoDB" id="3246647at2"/>
<dbReference type="PANTHER" id="PTHR30250">
    <property type="entry name" value="PST FAMILY PREDICTED COLANIC ACID TRANSPORTER"/>
    <property type="match status" value="1"/>
</dbReference>
<proteinExistence type="predicted"/>
<keyword evidence="3 7" id="KW-0812">Transmembrane</keyword>
<evidence type="ECO:0000313" key="8">
    <source>
        <dbReference type="EMBL" id="SCG72859.1"/>
    </source>
</evidence>
<evidence type="ECO:0000256" key="5">
    <source>
        <dbReference type="ARBA" id="ARBA00023136"/>
    </source>
</evidence>
<feature type="transmembrane region" description="Helical" evidence="7">
    <location>
        <begin position="281"/>
        <end position="307"/>
    </location>
</feature>
<evidence type="ECO:0000256" key="3">
    <source>
        <dbReference type="ARBA" id="ARBA00022692"/>
    </source>
</evidence>
<evidence type="ECO:0000256" key="2">
    <source>
        <dbReference type="ARBA" id="ARBA00022475"/>
    </source>
</evidence>
<name>A0A1C5JRJ2_9ACTN</name>
<sequence>MTRGLTGGSRLTSGTGLVSPATAGTAVGRPTDAEVDVERVEPESKAAVWRLLGLAVSALTQGAVMVVLARRGSAEMVGQYALGLAVSAPVVLLAGLGLPTVLMTDVVQRFSFREYLRLRCAAMTVAVVVIGALAAGRGATAGMVIMLVGIAKALDGVGEIYFAHFQRRWRTRAICVAMVINNLCTLVLMTALLVWTGNIVITVVGSVAGSALGSGLFCWSVGRNIDADASRRTESASVGRSLGRAGALAVIALPVGLASALNSFNFNVSRYALEQTHGTDALGVFAALSYVLLAANTVFSAVAQAVLPKMTRLYAAGSLRPLASLTMRLVLGCAAVGGVVTGVAVLAGGNLLNVVYGPAFAPYDETLTVLTLGVAIGGAVFILNSALLATRRFGRQFVASVVLLFLSLVASMALVPARGITGAAWALVLILGAELLLKTVMLCRAIAVDGRPARLLVEAGGRRRKADVT</sequence>
<feature type="transmembrane region" description="Helical" evidence="7">
    <location>
        <begin position="199"/>
        <end position="221"/>
    </location>
</feature>
<accession>A0A1C5JRJ2</accession>
<feature type="transmembrane region" description="Helical" evidence="7">
    <location>
        <begin position="48"/>
        <end position="68"/>
    </location>
</feature>
<feature type="transmembrane region" description="Helical" evidence="7">
    <location>
        <begin position="367"/>
        <end position="390"/>
    </location>
</feature>
<keyword evidence="9" id="KW-1185">Reference proteome</keyword>